<dbReference type="PANTHER" id="PTHR43479">
    <property type="entry name" value="ACREF/ENVCD OPERON REPRESSOR-RELATED"/>
    <property type="match status" value="1"/>
</dbReference>
<evidence type="ECO:0000256" key="2">
    <source>
        <dbReference type="PROSITE-ProRule" id="PRU00335"/>
    </source>
</evidence>
<dbReference type="RefSeq" id="WP_178695775.1">
    <property type="nucleotide sequence ID" value="NZ_JAHPJJ010000012.1"/>
</dbReference>
<dbReference type="InterPro" id="IPR001647">
    <property type="entry name" value="HTH_TetR"/>
</dbReference>
<dbReference type="Pfam" id="PF00440">
    <property type="entry name" value="TetR_N"/>
    <property type="match status" value="1"/>
</dbReference>
<accession>A0ABS6IZ12</accession>
<protein>
    <submittedName>
        <fullName evidence="4">TetR/AcrR family transcriptional regulator</fullName>
    </submittedName>
</protein>
<dbReference type="InterPro" id="IPR050624">
    <property type="entry name" value="HTH-type_Tx_Regulator"/>
</dbReference>
<sequence>MQQHQKFLQTEGKIKDAVVQLIREKGLVNITVSDIVSQAKINRTTFYRHYLDKHDLIEQYRNTILNDFKNLAQEYLNSTFVWQDPYSTKMQGNNLLKQVANNFTANHNFYRAWFSSKGDQQTVIATSKLINDVITERLDRLSHDHRITPIIPVDYARKIIIAGLWIIVKTWLAQEEAITADELYNILLRTRYLSPFELVGLRKGK</sequence>
<dbReference type="SUPFAM" id="SSF46689">
    <property type="entry name" value="Homeodomain-like"/>
    <property type="match status" value="1"/>
</dbReference>
<evidence type="ECO:0000313" key="5">
    <source>
        <dbReference type="Proteomes" id="UP001196248"/>
    </source>
</evidence>
<keyword evidence="5" id="KW-1185">Reference proteome</keyword>
<dbReference type="PRINTS" id="PR00455">
    <property type="entry name" value="HTHTETR"/>
</dbReference>
<proteinExistence type="predicted"/>
<dbReference type="PROSITE" id="PS50977">
    <property type="entry name" value="HTH_TETR_2"/>
    <property type="match status" value="1"/>
</dbReference>
<feature type="DNA-binding region" description="H-T-H motif" evidence="2">
    <location>
        <begin position="31"/>
        <end position="50"/>
    </location>
</feature>
<organism evidence="4 5">
    <name type="scientific">Limosilactobacillus portuensis</name>
    <dbReference type="NCBI Taxonomy" id="2742601"/>
    <lineage>
        <taxon>Bacteria</taxon>
        <taxon>Bacillati</taxon>
        <taxon>Bacillota</taxon>
        <taxon>Bacilli</taxon>
        <taxon>Lactobacillales</taxon>
        <taxon>Lactobacillaceae</taxon>
        <taxon>Limosilactobacillus</taxon>
    </lineage>
</organism>
<dbReference type="EMBL" id="JAHPJJ010000012">
    <property type="protein sequence ID" value="MBU9695370.1"/>
    <property type="molecule type" value="Genomic_DNA"/>
</dbReference>
<dbReference type="Gene3D" id="1.10.357.10">
    <property type="entry name" value="Tetracycline Repressor, domain 2"/>
    <property type="match status" value="1"/>
</dbReference>
<evidence type="ECO:0000313" key="4">
    <source>
        <dbReference type="EMBL" id="MBU9695370.1"/>
    </source>
</evidence>
<dbReference type="Pfam" id="PF14278">
    <property type="entry name" value="TetR_C_8"/>
    <property type="match status" value="1"/>
</dbReference>
<name>A0ABS6IZ12_9LACO</name>
<evidence type="ECO:0000259" key="3">
    <source>
        <dbReference type="PROSITE" id="PS50977"/>
    </source>
</evidence>
<reference evidence="4 5" key="1">
    <citation type="submission" date="2021-06" db="EMBL/GenBank/DDBJ databases">
        <title>Limosilactobacillus angelus sp. nov., isolated from the human vagina.</title>
        <authorList>
            <person name="Chen Y.-S."/>
        </authorList>
    </citation>
    <scope>NUCLEOTIDE SEQUENCE [LARGE SCALE GENOMIC DNA]</scope>
    <source>
        <strain evidence="4 5">P5L02</strain>
    </source>
</reference>
<dbReference type="PANTHER" id="PTHR43479:SF7">
    <property type="entry name" value="TETR-FAMILY TRANSCRIPTIONAL REGULATOR"/>
    <property type="match status" value="1"/>
</dbReference>
<dbReference type="InterPro" id="IPR039532">
    <property type="entry name" value="TetR_C_Firmicutes"/>
</dbReference>
<keyword evidence="1 2" id="KW-0238">DNA-binding</keyword>
<dbReference type="Proteomes" id="UP001196248">
    <property type="component" value="Unassembled WGS sequence"/>
</dbReference>
<comment type="caution">
    <text evidence="4">The sequence shown here is derived from an EMBL/GenBank/DDBJ whole genome shotgun (WGS) entry which is preliminary data.</text>
</comment>
<evidence type="ECO:0000256" key="1">
    <source>
        <dbReference type="ARBA" id="ARBA00023125"/>
    </source>
</evidence>
<gene>
    <name evidence="4" type="ORF">KSL82_05595</name>
</gene>
<feature type="domain" description="HTH tetR-type" evidence="3">
    <location>
        <begin position="8"/>
        <end position="68"/>
    </location>
</feature>
<dbReference type="InterPro" id="IPR009057">
    <property type="entry name" value="Homeodomain-like_sf"/>
</dbReference>